<reference evidence="2" key="1">
    <citation type="journal article" date="2021" name="Nat. Commun.">
        <title>Genetic determinants of endophytism in the Arabidopsis root mycobiome.</title>
        <authorList>
            <person name="Mesny F."/>
            <person name="Miyauchi S."/>
            <person name="Thiergart T."/>
            <person name="Pickel B."/>
            <person name="Atanasova L."/>
            <person name="Karlsson M."/>
            <person name="Huettel B."/>
            <person name="Barry K.W."/>
            <person name="Haridas S."/>
            <person name="Chen C."/>
            <person name="Bauer D."/>
            <person name="Andreopoulos W."/>
            <person name="Pangilinan J."/>
            <person name="LaButti K."/>
            <person name="Riley R."/>
            <person name="Lipzen A."/>
            <person name="Clum A."/>
            <person name="Drula E."/>
            <person name="Henrissat B."/>
            <person name="Kohler A."/>
            <person name="Grigoriev I.V."/>
            <person name="Martin F.M."/>
            <person name="Hacquard S."/>
        </authorList>
    </citation>
    <scope>NUCLEOTIDE SEQUENCE</scope>
    <source>
        <strain evidence="2">MPI-CAGE-AT-0016</strain>
    </source>
</reference>
<dbReference type="PANTHER" id="PTHR33112:SF10">
    <property type="entry name" value="TOL"/>
    <property type="match status" value="1"/>
</dbReference>
<organism evidence="2 3">
    <name type="scientific">Plectosphaerella cucumerina</name>
    <dbReference type="NCBI Taxonomy" id="40658"/>
    <lineage>
        <taxon>Eukaryota</taxon>
        <taxon>Fungi</taxon>
        <taxon>Dikarya</taxon>
        <taxon>Ascomycota</taxon>
        <taxon>Pezizomycotina</taxon>
        <taxon>Sordariomycetes</taxon>
        <taxon>Hypocreomycetidae</taxon>
        <taxon>Glomerellales</taxon>
        <taxon>Plectosphaerellaceae</taxon>
        <taxon>Plectosphaerella</taxon>
    </lineage>
</organism>
<dbReference type="AlphaFoldDB" id="A0A8K0TJC0"/>
<name>A0A8K0TJC0_9PEZI</name>
<dbReference type="OrthoDB" id="5362512at2759"/>
<evidence type="ECO:0000313" key="3">
    <source>
        <dbReference type="Proteomes" id="UP000813385"/>
    </source>
</evidence>
<dbReference type="Pfam" id="PF06985">
    <property type="entry name" value="HET"/>
    <property type="match status" value="1"/>
</dbReference>
<gene>
    <name evidence="2" type="ORF">B0T11DRAFT_337112</name>
</gene>
<dbReference type="Proteomes" id="UP000813385">
    <property type="component" value="Unassembled WGS sequence"/>
</dbReference>
<dbReference type="EMBL" id="JAGPXD010000002">
    <property type="protein sequence ID" value="KAH7367806.1"/>
    <property type="molecule type" value="Genomic_DNA"/>
</dbReference>
<proteinExistence type="predicted"/>
<dbReference type="InterPro" id="IPR010730">
    <property type="entry name" value="HET"/>
</dbReference>
<feature type="domain" description="Heterokaryon incompatibility" evidence="1">
    <location>
        <begin position="45"/>
        <end position="194"/>
    </location>
</feature>
<protein>
    <submittedName>
        <fullName evidence="2">Heterokaryon incompatibility protein-domain-containing protein</fullName>
    </submittedName>
</protein>
<keyword evidence="3" id="KW-1185">Reference proteome</keyword>
<dbReference type="PANTHER" id="PTHR33112">
    <property type="entry name" value="DOMAIN PROTEIN, PUTATIVE-RELATED"/>
    <property type="match status" value="1"/>
</dbReference>
<comment type="caution">
    <text evidence="2">The sequence shown here is derived from an EMBL/GenBank/DDBJ whole genome shotgun (WGS) entry which is preliminary data.</text>
</comment>
<accession>A0A8K0TJC0</accession>
<sequence length="491" mass="55440">MCSRRRSMNGWCPTRLLDLSDPPSSTWKLCVAQDNGVADGAPCQYMTLSYRWARDPTLILTKDTLATFQQGLPISDLPLLFRQVIDVARHFGVRYLWIDALCIVQDWTKDWEREAAMMHKVYTNSVCNVAALAADGPHESLFRDTDRKQIAAGPVETSLFSRKDARKRYAISDLHYYKRQFRGPLSNRGWVMQEKFLAPRVLYFGQHQVLWECLAEKKSEVFPRLQPGRSHVKNITALWDFIGPRPAPGTAAMSDELLAAWTRVLEEYVGCQLTYATDKLFAIAGIAHVFAEVSGDVITAGMWKNRMADQLDWHVKRSLSRPAKFVAPSFSWASVDNTIINFPEPGYKAFVEVVEVTTPPDGQPCFLEVRGRMFAVSETPHHQPDDPPYLLHPLSRSKSEPDPGLAGLSLSMWPVDWDATDDMPPIGAVSVVISSYFDSGDWIVLRAIVLVKSGLNGDRQVYRRVGSVAVDCEDHQFDQLLTVEPTEFTWV</sequence>
<evidence type="ECO:0000313" key="2">
    <source>
        <dbReference type="EMBL" id="KAH7367806.1"/>
    </source>
</evidence>
<evidence type="ECO:0000259" key="1">
    <source>
        <dbReference type="Pfam" id="PF06985"/>
    </source>
</evidence>